<dbReference type="SUPFAM" id="SSF53807">
    <property type="entry name" value="Helical backbone' metal receptor"/>
    <property type="match status" value="1"/>
</dbReference>
<accession>A0A6N3SMR6</accession>
<dbReference type="Pfam" id="PF01497">
    <property type="entry name" value="Peripla_BP_2"/>
    <property type="match status" value="1"/>
</dbReference>
<dbReference type="InterPro" id="IPR050902">
    <property type="entry name" value="ABC_Transporter_SBP"/>
</dbReference>
<dbReference type="Proteomes" id="UP000032671">
    <property type="component" value="Unassembled WGS sequence"/>
</dbReference>
<dbReference type="EMBL" id="BJVU01000002">
    <property type="protein sequence ID" value="GEL58037.1"/>
    <property type="molecule type" value="Genomic_DNA"/>
</dbReference>
<dbReference type="Gene3D" id="1.20.58.2180">
    <property type="match status" value="1"/>
</dbReference>
<name>A0A0D6N440_9PROT</name>
<gene>
    <name evidence="3" type="ORF">Abci_011_063</name>
    <name evidence="4" type="ORF">ACI01nite_06390</name>
</gene>
<feature type="signal peptide" evidence="1">
    <location>
        <begin position="1"/>
        <end position="42"/>
    </location>
</feature>
<evidence type="ECO:0000313" key="3">
    <source>
        <dbReference type="EMBL" id="GAN60333.1"/>
    </source>
</evidence>
<proteinExistence type="predicted"/>
<dbReference type="AlphaFoldDB" id="A0A0D6N440"/>
<keyword evidence="1" id="KW-0732">Signal</keyword>
<evidence type="ECO:0000256" key="1">
    <source>
        <dbReference type="SAM" id="SignalP"/>
    </source>
</evidence>
<dbReference type="RefSeq" id="WP_048838393.1">
    <property type="nucleotide sequence ID" value="NZ_BAMV01000011.1"/>
</dbReference>
<dbReference type="Gene3D" id="3.40.50.1980">
    <property type="entry name" value="Nitrogenase molybdenum iron protein domain"/>
    <property type="match status" value="2"/>
</dbReference>
<dbReference type="InterPro" id="IPR002491">
    <property type="entry name" value="ABC_transptr_periplasmic_BD"/>
</dbReference>
<feature type="chain" id="PRO_5030005757" evidence="1">
    <location>
        <begin position="43"/>
        <end position="353"/>
    </location>
</feature>
<keyword evidence="6" id="KW-1185">Reference proteome</keyword>
<protein>
    <submittedName>
        <fullName evidence="3">ABC transporter ferrichrome transport</fullName>
    </submittedName>
    <submittedName>
        <fullName evidence="4">ABC transporter substrate-binding protein</fullName>
    </submittedName>
</protein>
<comment type="caution">
    <text evidence="3">The sequence shown here is derived from an EMBL/GenBank/DDBJ whole genome shotgun (WGS) entry which is preliminary data.</text>
</comment>
<evidence type="ECO:0000313" key="6">
    <source>
        <dbReference type="Proteomes" id="UP000321891"/>
    </source>
</evidence>
<dbReference type="PANTHER" id="PTHR30535:SF34">
    <property type="entry name" value="MOLYBDATE-BINDING PROTEIN MOLA"/>
    <property type="match status" value="1"/>
</dbReference>
<evidence type="ECO:0000313" key="5">
    <source>
        <dbReference type="Proteomes" id="UP000032671"/>
    </source>
</evidence>
<reference evidence="3 5" key="1">
    <citation type="submission" date="2012-11" db="EMBL/GenBank/DDBJ databases">
        <title>Whole genome sequence of Acetobacter cibinongensis 4H-1.</title>
        <authorList>
            <person name="Azuma Y."/>
            <person name="Higashiura N."/>
            <person name="Hirakawa H."/>
            <person name="Matsushita K."/>
        </authorList>
    </citation>
    <scope>NUCLEOTIDE SEQUENCE [LARGE SCALE GENOMIC DNA]</scope>
    <source>
        <strain evidence="3 5">4H-1</strain>
    </source>
</reference>
<reference evidence="4 6" key="2">
    <citation type="submission" date="2019-07" db="EMBL/GenBank/DDBJ databases">
        <title>Whole genome shotgun sequence of Acetobacter cibinongensis NBRC 16605.</title>
        <authorList>
            <person name="Hosoyama A."/>
            <person name="Uohara A."/>
            <person name="Ohji S."/>
            <person name="Ichikawa N."/>
        </authorList>
    </citation>
    <scope>NUCLEOTIDE SEQUENCE [LARGE SCALE GENOMIC DNA]</scope>
    <source>
        <strain evidence="4 6">NBRC 16605</strain>
    </source>
</reference>
<evidence type="ECO:0000259" key="2">
    <source>
        <dbReference type="Pfam" id="PF01497"/>
    </source>
</evidence>
<organism evidence="3 5">
    <name type="scientific">Acetobacter cibinongensis</name>
    <dbReference type="NCBI Taxonomy" id="146475"/>
    <lineage>
        <taxon>Bacteria</taxon>
        <taxon>Pseudomonadati</taxon>
        <taxon>Pseudomonadota</taxon>
        <taxon>Alphaproteobacteria</taxon>
        <taxon>Acetobacterales</taxon>
        <taxon>Acetobacteraceae</taxon>
        <taxon>Acetobacter</taxon>
    </lineage>
</organism>
<feature type="domain" description="Fe/B12 periplasmic-binding" evidence="2">
    <location>
        <begin position="72"/>
        <end position="263"/>
    </location>
</feature>
<accession>A0A0D6N440</accession>
<dbReference type="STRING" id="1231339.Abci_011_063"/>
<sequence>MRVYSSFWLGICQRAVTTRKASLALGLVAGLSAALANTSAFARPVTDMGGTVVQVPDAPSAIADLWFAHNESLVMLGAASKIKVTAENPKDRPWLFKIAPALLQAKTGVRPNTADPEDLLNRKIDLVFVSDQGQAETLRHKGLTVLNAHYVTWPDMLRSLDMTAQALGTPYARDTGALYRKSMENTLQFIQERLAPLDAAQRPRVLHIAKLTPLQVDGTDTLIDSWITTAGGRNAATVTGNHRPTTFEQIAAWNPDFIILDPSSGAPDATSPLRTLKAFQDGKWAVSPQGVFAWDRYGFEELLQIQWAAKQLHPSLFQDVNMTQKVQDFYKTFFNYTLSADDAARILAAQPPA</sequence>
<dbReference type="Proteomes" id="UP000321891">
    <property type="component" value="Unassembled WGS sequence"/>
</dbReference>
<dbReference type="EMBL" id="BAMV01000011">
    <property type="protein sequence ID" value="GAN60333.1"/>
    <property type="molecule type" value="Genomic_DNA"/>
</dbReference>
<evidence type="ECO:0000313" key="4">
    <source>
        <dbReference type="EMBL" id="GEL58037.1"/>
    </source>
</evidence>
<dbReference type="PANTHER" id="PTHR30535">
    <property type="entry name" value="VITAMIN B12-BINDING PROTEIN"/>
    <property type="match status" value="1"/>
</dbReference>